<evidence type="ECO:0000313" key="2">
    <source>
        <dbReference type="Proteomes" id="UP000009168"/>
    </source>
</evidence>
<dbReference type="GeneID" id="24436801"/>
<gene>
    <name evidence="1" type="ORF">TTHERM_000011528</name>
</gene>
<proteinExistence type="predicted"/>
<keyword evidence="2" id="KW-1185">Reference proteome</keyword>
<reference evidence="2" key="1">
    <citation type="journal article" date="2006" name="PLoS Biol.">
        <title>Macronuclear genome sequence of the ciliate Tetrahymena thermophila, a model eukaryote.</title>
        <authorList>
            <person name="Eisen J.A."/>
            <person name="Coyne R.S."/>
            <person name="Wu M."/>
            <person name="Wu D."/>
            <person name="Thiagarajan M."/>
            <person name="Wortman J.R."/>
            <person name="Badger J.H."/>
            <person name="Ren Q."/>
            <person name="Amedeo P."/>
            <person name="Jones K.M."/>
            <person name="Tallon L.J."/>
            <person name="Delcher A.L."/>
            <person name="Salzberg S.L."/>
            <person name="Silva J.C."/>
            <person name="Haas B.J."/>
            <person name="Majoros W.H."/>
            <person name="Farzad M."/>
            <person name="Carlton J.M."/>
            <person name="Smith R.K. Jr."/>
            <person name="Garg J."/>
            <person name="Pearlman R.E."/>
            <person name="Karrer K.M."/>
            <person name="Sun L."/>
            <person name="Manning G."/>
            <person name="Elde N.C."/>
            <person name="Turkewitz A.P."/>
            <person name="Asai D.J."/>
            <person name="Wilkes D.E."/>
            <person name="Wang Y."/>
            <person name="Cai H."/>
            <person name="Collins K."/>
            <person name="Stewart B.A."/>
            <person name="Lee S.R."/>
            <person name="Wilamowska K."/>
            <person name="Weinberg Z."/>
            <person name="Ruzzo W.L."/>
            <person name="Wloga D."/>
            <person name="Gaertig J."/>
            <person name="Frankel J."/>
            <person name="Tsao C.-C."/>
            <person name="Gorovsky M.A."/>
            <person name="Keeling P.J."/>
            <person name="Waller R.F."/>
            <person name="Patron N.J."/>
            <person name="Cherry J.M."/>
            <person name="Stover N.A."/>
            <person name="Krieger C.J."/>
            <person name="del Toro C."/>
            <person name="Ryder H.F."/>
            <person name="Williamson S.C."/>
            <person name="Barbeau R.A."/>
            <person name="Hamilton E.P."/>
            <person name="Orias E."/>
        </authorList>
    </citation>
    <scope>NUCLEOTIDE SEQUENCE [LARGE SCALE GENOMIC DNA]</scope>
    <source>
        <strain evidence="2">SB210</strain>
    </source>
</reference>
<dbReference type="AlphaFoldDB" id="W7XKA6"/>
<dbReference type="KEGG" id="tet:TTHERM_000011528"/>
<sequence length="49" mass="5919">MNLLEIYTDKQVRKLIEQIKIIQIICCFSFEDNHSQIFKDLYSSKPQKK</sequence>
<dbReference type="RefSeq" id="XP_012651120.1">
    <property type="nucleotide sequence ID" value="XM_012795666.1"/>
</dbReference>
<dbReference type="Proteomes" id="UP000009168">
    <property type="component" value="Unassembled WGS sequence"/>
</dbReference>
<organism evidence="1 2">
    <name type="scientific">Tetrahymena thermophila (strain SB210)</name>
    <dbReference type="NCBI Taxonomy" id="312017"/>
    <lineage>
        <taxon>Eukaryota</taxon>
        <taxon>Sar</taxon>
        <taxon>Alveolata</taxon>
        <taxon>Ciliophora</taxon>
        <taxon>Intramacronucleata</taxon>
        <taxon>Oligohymenophorea</taxon>
        <taxon>Hymenostomatida</taxon>
        <taxon>Tetrahymenina</taxon>
        <taxon>Tetrahymenidae</taxon>
        <taxon>Tetrahymena</taxon>
    </lineage>
</organism>
<protein>
    <submittedName>
        <fullName evidence="1">Uncharacterized protein</fullName>
    </submittedName>
</protein>
<dbReference type="InParanoid" id="W7XKA6"/>
<evidence type="ECO:0000313" key="1">
    <source>
        <dbReference type="EMBL" id="EWS76336.1"/>
    </source>
</evidence>
<dbReference type="EMBL" id="GG662845">
    <property type="protein sequence ID" value="EWS76336.1"/>
    <property type="molecule type" value="Genomic_DNA"/>
</dbReference>
<name>W7XKA6_TETTS</name>
<accession>W7XKA6</accession>